<dbReference type="Gene3D" id="3.40.120.10">
    <property type="entry name" value="Alpha-D-Glucose-1,6-Bisphosphate, subunit A, domain 3"/>
    <property type="match status" value="3"/>
</dbReference>
<dbReference type="Pfam" id="PF02879">
    <property type="entry name" value="PGM_PMM_II"/>
    <property type="match status" value="1"/>
</dbReference>
<reference evidence="12 13" key="1">
    <citation type="submission" date="2019-03" db="EMBL/GenBank/DDBJ databases">
        <title>The complete genome sequence of Swingsia_sp. F3b2 LMG30590(T).</title>
        <authorList>
            <person name="Chua K.-O."/>
            <person name="Chan K.-G."/>
            <person name="See-Too W.-S."/>
        </authorList>
    </citation>
    <scope>NUCLEOTIDE SEQUENCE [LARGE SCALE GENOMIC DNA]</scope>
    <source>
        <strain evidence="12 13">F3b2</strain>
    </source>
</reference>
<evidence type="ECO:0000256" key="1">
    <source>
        <dbReference type="ARBA" id="ARBA00001946"/>
    </source>
</evidence>
<dbReference type="InterPro" id="IPR005844">
    <property type="entry name" value="A-D-PHexomutase_a/b/a-I"/>
</dbReference>
<keyword evidence="5 7" id="KW-0460">Magnesium</keyword>
<feature type="domain" description="Alpha-D-phosphohexomutase C-terminal" evidence="8">
    <location>
        <begin position="448"/>
        <end position="494"/>
    </location>
</feature>
<evidence type="ECO:0000259" key="11">
    <source>
        <dbReference type="Pfam" id="PF02880"/>
    </source>
</evidence>
<dbReference type="Pfam" id="PF02878">
    <property type="entry name" value="PGM_PMM_I"/>
    <property type="match status" value="1"/>
</dbReference>
<dbReference type="EMBL" id="CP038231">
    <property type="protein sequence ID" value="QDH13416.1"/>
    <property type="molecule type" value="Genomic_DNA"/>
</dbReference>
<evidence type="ECO:0000256" key="2">
    <source>
        <dbReference type="ARBA" id="ARBA00010231"/>
    </source>
</evidence>
<evidence type="ECO:0000256" key="4">
    <source>
        <dbReference type="ARBA" id="ARBA00022723"/>
    </source>
</evidence>
<evidence type="ECO:0000259" key="10">
    <source>
        <dbReference type="Pfam" id="PF02879"/>
    </source>
</evidence>
<dbReference type="PROSITE" id="PS00710">
    <property type="entry name" value="PGM_PMM"/>
    <property type="match status" value="1"/>
</dbReference>
<feature type="domain" description="Alpha-D-phosphohexomutase alpha/beta/alpha" evidence="10">
    <location>
        <begin position="177"/>
        <end position="274"/>
    </location>
</feature>
<evidence type="ECO:0000313" key="12">
    <source>
        <dbReference type="EMBL" id="QDH13416.1"/>
    </source>
</evidence>
<sequence length="498" mass="53972">MKISEWMNRSGVKFGTSGARGLVAAMTDEVCFAYTVGFLQHLERQGEFKPGQPITIAGDLRPSSPRMMRACMAAVEYMGGKPVCAGFVPTPALCHHSYSRAMASIMVTGSHIPDDRNGLKFNRAQGEFLKPDEIAMREEDVTLPDGLFDGQGMLAQDHAIPLPDQACSQLQPELLRQYVQRYEDFFGSSALKGLHIGVYQHSAVGRDVLKVVLERLGAQVMPLGRSERFIPVDTEAVRPEDVTLARQWATEHGLDAIVTTDGDSDRPLLADEQGNWIRGDVLGLVSAGWLGAGAVVTPISSNTGLEEMARQQGLQTRRTRIGSPFVIEAMTELTKAGQGPVVGYEANGGFLTAEALPHPTRDGSLAPLPTRDAVLPLLCGLMAAHENKLPLSAYFKKACQRVTVSDRIQNKPREESLGLIQALRAEPAGHLEKMGLTAQCGALVDTNELDGHRMTFSSGDVVHLRPSGNAPELRIYIESDSAQKAEQLLANVLKALSQ</sequence>
<protein>
    <submittedName>
        <fullName evidence="12">Phosphomannomutase</fullName>
    </submittedName>
</protein>
<dbReference type="SUPFAM" id="SSF55957">
    <property type="entry name" value="Phosphoglucomutase, C-terminal domain"/>
    <property type="match status" value="1"/>
</dbReference>
<dbReference type="GO" id="GO:0000287">
    <property type="term" value="F:magnesium ion binding"/>
    <property type="evidence" value="ECO:0007669"/>
    <property type="project" value="InterPro"/>
</dbReference>
<dbReference type="InterPro" id="IPR050060">
    <property type="entry name" value="Phosphoglucosamine_mutase"/>
</dbReference>
<dbReference type="RefSeq" id="WP_141443077.1">
    <property type="nucleotide sequence ID" value="NZ_CP038231.1"/>
</dbReference>
<evidence type="ECO:0000256" key="5">
    <source>
        <dbReference type="ARBA" id="ARBA00022842"/>
    </source>
</evidence>
<dbReference type="InterPro" id="IPR036900">
    <property type="entry name" value="A-D-PHexomutase_C_sf"/>
</dbReference>
<evidence type="ECO:0000259" key="9">
    <source>
        <dbReference type="Pfam" id="PF02878"/>
    </source>
</evidence>
<feature type="domain" description="Alpha-D-phosphohexomutase alpha/beta/alpha" evidence="9">
    <location>
        <begin position="12"/>
        <end position="134"/>
    </location>
</feature>
<evidence type="ECO:0000256" key="6">
    <source>
        <dbReference type="ARBA" id="ARBA00023235"/>
    </source>
</evidence>
<evidence type="ECO:0000256" key="3">
    <source>
        <dbReference type="ARBA" id="ARBA00022553"/>
    </source>
</evidence>
<dbReference type="PANTHER" id="PTHR42946:SF1">
    <property type="entry name" value="PHOSPHOGLUCOMUTASE (ALPHA-D-GLUCOSE-1,6-BISPHOSPHATE-DEPENDENT)"/>
    <property type="match status" value="1"/>
</dbReference>
<comment type="similarity">
    <text evidence="2 7">Belongs to the phosphohexose mutase family.</text>
</comment>
<comment type="cofactor">
    <cofactor evidence="1">
        <name>Mg(2+)</name>
        <dbReference type="ChEBI" id="CHEBI:18420"/>
    </cofactor>
</comment>
<feature type="domain" description="Alpha-D-phosphohexomutase alpha/beta/alpha" evidence="11">
    <location>
        <begin position="288"/>
        <end position="398"/>
    </location>
</feature>
<evidence type="ECO:0000256" key="7">
    <source>
        <dbReference type="RuleBase" id="RU004326"/>
    </source>
</evidence>
<organism evidence="12 13">
    <name type="scientific">Formicincola oecophyllae</name>
    <dbReference type="NCBI Taxonomy" id="2558361"/>
    <lineage>
        <taxon>Bacteria</taxon>
        <taxon>Pseudomonadati</taxon>
        <taxon>Pseudomonadota</taxon>
        <taxon>Alphaproteobacteria</taxon>
        <taxon>Acetobacterales</taxon>
        <taxon>Acetobacteraceae</taxon>
        <taxon>Formicincola</taxon>
    </lineage>
</organism>
<dbReference type="Pfam" id="PF00408">
    <property type="entry name" value="PGM_PMM_IV"/>
    <property type="match status" value="1"/>
</dbReference>
<evidence type="ECO:0000259" key="8">
    <source>
        <dbReference type="Pfam" id="PF00408"/>
    </source>
</evidence>
<dbReference type="InterPro" id="IPR005843">
    <property type="entry name" value="A-D-PHexomutase_C"/>
</dbReference>
<proteinExistence type="inferred from homology"/>
<dbReference type="Proteomes" id="UP000318709">
    <property type="component" value="Chromosome"/>
</dbReference>
<dbReference type="Gene3D" id="3.30.310.50">
    <property type="entry name" value="Alpha-D-phosphohexomutase, C-terminal domain"/>
    <property type="match status" value="1"/>
</dbReference>
<dbReference type="GO" id="GO:0004615">
    <property type="term" value="F:phosphomannomutase activity"/>
    <property type="evidence" value="ECO:0007669"/>
    <property type="project" value="TreeGrafter"/>
</dbReference>
<keyword evidence="6" id="KW-0413">Isomerase</keyword>
<name>A0A4Y6UAC7_9PROT</name>
<dbReference type="Pfam" id="PF02880">
    <property type="entry name" value="PGM_PMM_III"/>
    <property type="match status" value="1"/>
</dbReference>
<dbReference type="InterPro" id="IPR005845">
    <property type="entry name" value="A-D-PHexomutase_a/b/a-II"/>
</dbReference>
<dbReference type="PANTHER" id="PTHR42946">
    <property type="entry name" value="PHOSPHOHEXOSE MUTASE"/>
    <property type="match status" value="1"/>
</dbReference>
<keyword evidence="13" id="KW-1185">Reference proteome</keyword>
<dbReference type="SUPFAM" id="SSF53738">
    <property type="entry name" value="Phosphoglucomutase, first 3 domains"/>
    <property type="match status" value="3"/>
</dbReference>
<dbReference type="AlphaFoldDB" id="A0A4Y6UAC7"/>
<dbReference type="KEGG" id="swf:E3E12_03455"/>
<dbReference type="InterPro" id="IPR016066">
    <property type="entry name" value="A-D-PHexomutase_CS"/>
</dbReference>
<dbReference type="InterPro" id="IPR016055">
    <property type="entry name" value="A-D-PHexomutase_a/b/a-I/II/III"/>
</dbReference>
<keyword evidence="3" id="KW-0597">Phosphoprotein</keyword>
<keyword evidence="4 7" id="KW-0479">Metal-binding</keyword>
<accession>A0A4Y6UAC7</accession>
<dbReference type="InterPro" id="IPR005846">
    <property type="entry name" value="A-D-PHexomutase_a/b/a-III"/>
</dbReference>
<dbReference type="CDD" id="cd03088">
    <property type="entry name" value="ManB"/>
    <property type="match status" value="1"/>
</dbReference>
<dbReference type="GO" id="GO:0005975">
    <property type="term" value="P:carbohydrate metabolic process"/>
    <property type="evidence" value="ECO:0007669"/>
    <property type="project" value="InterPro"/>
</dbReference>
<gene>
    <name evidence="12" type="ORF">E3E12_03455</name>
</gene>
<evidence type="ECO:0000313" key="13">
    <source>
        <dbReference type="Proteomes" id="UP000318709"/>
    </source>
</evidence>
<dbReference type="OrthoDB" id="9803322at2"/>